<dbReference type="CDD" id="cd00408">
    <property type="entry name" value="DHDPS-like"/>
    <property type="match status" value="1"/>
</dbReference>
<dbReference type="PRINTS" id="PR00146">
    <property type="entry name" value="DHPICSNTHASE"/>
</dbReference>
<gene>
    <name evidence="7" type="ORF">OU798_16615</name>
</gene>
<dbReference type="GO" id="GO:0008840">
    <property type="term" value="F:4-hydroxy-tetrahydrodipicolinate synthase activity"/>
    <property type="evidence" value="ECO:0007669"/>
    <property type="project" value="TreeGrafter"/>
</dbReference>
<keyword evidence="3" id="KW-0704">Schiff base</keyword>
<evidence type="ECO:0000256" key="2">
    <source>
        <dbReference type="ARBA" id="ARBA00023239"/>
    </source>
</evidence>
<reference evidence="7" key="1">
    <citation type="submission" date="2022-11" db="EMBL/GenBank/DDBJ databases">
        <title>Marilongibacter aestuarii gen. nov., sp. nov., isolated from tidal flat sediment.</title>
        <authorList>
            <person name="Jiayan W."/>
        </authorList>
    </citation>
    <scope>NUCLEOTIDE SEQUENCE</scope>
    <source>
        <strain evidence="7">Z1-6</strain>
    </source>
</reference>
<keyword evidence="2 4" id="KW-0456">Lyase</keyword>
<dbReference type="Pfam" id="PF00701">
    <property type="entry name" value="DHDPS"/>
    <property type="match status" value="1"/>
</dbReference>
<dbReference type="SUPFAM" id="SSF51569">
    <property type="entry name" value="Aldolase"/>
    <property type="match status" value="1"/>
</dbReference>
<dbReference type="EMBL" id="JAPOHD010000030">
    <property type="protein sequence ID" value="MCY1721979.1"/>
    <property type="molecule type" value="Genomic_DNA"/>
</dbReference>
<name>A0A9X3J5W8_9BACT</name>
<dbReference type="SMART" id="SM01130">
    <property type="entry name" value="DHDPS"/>
    <property type="match status" value="1"/>
</dbReference>
<organism evidence="7 8">
    <name type="scientific">Draconibacterium aestuarii</name>
    <dbReference type="NCBI Taxonomy" id="2998507"/>
    <lineage>
        <taxon>Bacteria</taxon>
        <taxon>Pseudomonadati</taxon>
        <taxon>Bacteroidota</taxon>
        <taxon>Bacteroidia</taxon>
        <taxon>Marinilabiliales</taxon>
        <taxon>Prolixibacteraceae</taxon>
        <taxon>Draconibacterium</taxon>
    </lineage>
</organism>
<feature type="active site" description="Proton donor/acceptor" evidence="5">
    <location>
        <position position="137"/>
    </location>
</feature>
<dbReference type="PANTHER" id="PTHR12128:SF66">
    <property type="entry name" value="4-HYDROXY-2-OXOGLUTARATE ALDOLASE, MITOCHONDRIAL"/>
    <property type="match status" value="1"/>
</dbReference>
<dbReference type="RefSeq" id="WP_343334309.1">
    <property type="nucleotide sequence ID" value="NZ_JAPOHD010000030.1"/>
</dbReference>
<protein>
    <submittedName>
        <fullName evidence="7">Dihydrodipicolinate synthase family protein</fullName>
    </submittedName>
</protein>
<dbReference type="AlphaFoldDB" id="A0A9X3J5W8"/>
<dbReference type="InterPro" id="IPR013785">
    <property type="entry name" value="Aldolase_TIM"/>
</dbReference>
<sequence length="306" mass="33718">MELKEKYRGVIVPMVSPFKEDFSIDGEAINTIIKSFVENETKPFVLGTTGEAPSLSTAQKVELIKITLKALDGKQPLLAGIGSNSIFTSIEDGKRYADLGVDALVATVPNYYPSDAAQMLNWFEKLADSVPLPLFVYNIPMTTHHSIPLDVVETLSHHANIIGIKDSENDKARLEESLKRWKDRDDFMVLVGSAVLSVFGMSRGANGIVPSMGNLMPEIYHQLIIETVTGNLQKAEEIQELTNTISSYCQAGRNVSKSIPAMKALMSIKGICGTQVLPPMLRMKKEEEAAYIEQMQKAIENISVIK</sequence>
<evidence type="ECO:0000313" key="7">
    <source>
        <dbReference type="EMBL" id="MCY1721979.1"/>
    </source>
</evidence>
<dbReference type="Proteomes" id="UP001145087">
    <property type="component" value="Unassembled WGS sequence"/>
</dbReference>
<comment type="caution">
    <text evidence="7">The sequence shown here is derived from an EMBL/GenBank/DDBJ whole genome shotgun (WGS) entry which is preliminary data.</text>
</comment>
<dbReference type="PANTHER" id="PTHR12128">
    <property type="entry name" value="DIHYDRODIPICOLINATE SYNTHASE"/>
    <property type="match status" value="1"/>
</dbReference>
<evidence type="ECO:0000256" key="1">
    <source>
        <dbReference type="ARBA" id="ARBA00007592"/>
    </source>
</evidence>
<evidence type="ECO:0000256" key="6">
    <source>
        <dbReference type="PIRSR" id="PIRSR001365-2"/>
    </source>
</evidence>
<feature type="binding site" evidence="6">
    <location>
        <position position="49"/>
    </location>
    <ligand>
        <name>pyruvate</name>
        <dbReference type="ChEBI" id="CHEBI:15361"/>
    </ligand>
</feature>
<evidence type="ECO:0000313" key="8">
    <source>
        <dbReference type="Proteomes" id="UP001145087"/>
    </source>
</evidence>
<dbReference type="InterPro" id="IPR020625">
    <property type="entry name" value="Schiff_base-form_aldolases_AS"/>
</dbReference>
<dbReference type="Gene3D" id="3.20.20.70">
    <property type="entry name" value="Aldolase class I"/>
    <property type="match status" value="1"/>
</dbReference>
<evidence type="ECO:0000256" key="3">
    <source>
        <dbReference type="ARBA" id="ARBA00023270"/>
    </source>
</evidence>
<evidence type="ECO:0000256" key="5">
    <source>
        <dbReference type="PIRSR" id="PIRSR001365-1"/>
    </source>
</evidence>
<accession>A0A9X3J5W8</accession>
<feature type="active site" description="Schiff-base intermediate with substrate" evidence="5">
    <location>
        <position position="165"/>
    </location>
</feature>
<dbReference type="GO" id="GO:0044281">
    <property type="term" value="P:small molecule metabolic process"/>
    <property type="evidence" value="ECO:0007669"/>
    <property type="project" value="UniProtKB-ARBA"/>
</dbReference>
<comment type="similarity">
    <text evidence="1 4">Belongs to the DapA family.</text>
</comment>
<evidence type="ECO:0000256" key="4">
    <source>
        <dbReference type="PIRNR" id="PIRNR001365"/>
    </source>
</evidence>
<dbReference type="PROSITE" id="PS00666">
    <property type="entry name" value="DHDPS_2"/>
    <property type="match status" value="1"/>
</dbReference>
<dbReference type="PIRSF" id="PIRSF001365">
    <property type="entry name" value="DHDPS"/>
    <property type="match status" value="1"/>
</dbReference>
<proteinExistence type="inferred from homology"/>
<keyword evidence="8" id="KW-1185">Reference proteome</keyword>
<feature type="binding site" evidence="6">
    <location>
        <position position="209"/>
    </location>
    <ligand>
        <name>pyruvate</name>
        <dbReference type="ChEBI" id="CHEBI:15361"/>
    </ligand>
</feature>
<dbReference type="InterPro" id="IPR002220">
    <property type="entry name" value="DapA-like"/>
</dbReference>